<evidence type="ECO:0000256" key="6">
    <source>
        <dbReference type="SAM" id="Phobius"/>
    </source>
</evidence>
<evidence type="ECO:0000256" key="4">
    <source>
        <dbReference type="ARBA" id="ARBA00022989"/>
    </source>
</evidence>
<dbReference type="PANTHER" id="PTHR16172">
    <property type="entry name" value="MAJOR FACILITATOR SUPERFAMILY DOMAIN-CONTAINING PROTEIN 6-LIKE"/>
    <property type="match status" value="1"/>
</dbReference>
<dbReference type="Proteomes" id="UP000266861">
    <property type="component" value="Unassembled WGS sequence"/>
</dbReference>
<feature type="transmembrane region" description="Helical" evidence="6">
    <location>
        <begin position="82"/>
        <end position="101"/>
    </location>
</feature>
<evidence type="ECO:0000256" key="1">
    <source>
        <dbReference type="ARBA" id="ARBA00004141"/>
    </source>
</evidence>
<comment type="subcellular location">
    <subcellularLocation>
        <location evidence="1">Membrane</location>
        <topology evidence="1">Multi-pass membrane protein</topology>
    </subcellularLocation>
</comment>
<keyword evidence="4 6" id="KW-1133">Transmembrane helix</keyword>
<evidence type="ECO:0000256" key="5">
    <source>
        <dbReference type="ARBA" id="ARBA00023136"/>
    </source>
</evidence>
<name>A0A397G7B5_9GLOM</name>
<dbReference type="InterPro" id="IPR024989">
    <property type="entry name" value="MFS_assoc_dom"/>
</dbReference>
<evidence type="ECO:0000256" key="3">
    <source>
        <dbReference type="ARBA" id="ARBA00022692"/>
    </source>
</evidence>
<feature type="transmembrane region" description="Helical" evidence="6">
    <location>
        <begin position="20"/>
        <end position="39"/>
    </location>
</feature>
<accession>A0A397G7B5</accession>
<keyword evidence="3 6" id="KW-0812">Transmembrane</keyword>
<dbReference type="EMBL" id="PQFF01000551">
    <property type="protein sequence ID" value="RHZ45256.1"/>
    <property type="molecule type" value="Genomic_DNA"/>
</dbReference>
<feature type="transmembrane region" description="Helical" evidence="6">
    <location>
        <begin position="182"/>
        <end position="205"/>
    </location>
</feature>
<evidence type="ECO:0000256" key="2">
    <source>
        <dbReference type="ARBA" id="ARBA00005241"/>
    </source>
</evidence>
<organism evidence="8 9">
    <name type="scientific">Diversispora epigaea</name>
    <dbReference type="NCBI Taxonomy" id="1348612"/>
    <lineage>
        <taxon>Eukaryota</taxon>
        <taxon>Fungi</taxon>
        <taxon>Fungi incertae sedis</taxon>
        <taxon>Mucoromycota</taxon>
        <taxon>Glomeromycotina</taxon>
        <taxon>Glomeromycetes</taxon>
        <taxon>Diversisporales</taxon>
        <taxon>Diversisporaceae</taxon>
        <taxon>Diversispora</taxon>
    </lineage>
</organism>
<dbReference type="Pfam" id="PF12832">
    <property type="entry name" value="MFS_1_like"/>
    <property type="match status" value="1"/>
</dbReference>
<feature type="transmembrane region" description="Helical" evidence="6">
    <location>
        <begin position="217"/>
        <end position="236"/>
    </location>
</feature>
<dbReference type="PANTHER" id="PTHR16172:SF41">
    <property type="entry name" value="MAJOR FACILITATOR SUPERFAMILY DOMAIN-CONTAINING PROTEIN 6-LIKE"/>
    <property type="match status" value="1"/>
</dbReference>
<dbReference type="InterPro" id="IPR051717">
    <property type="entry name" value="MFS_MFSD6"/>
</dbReference>
<keyword evidence="9" id="KW-1185">Reference proteome</keyword>
<sequence>MSMMIIPMFGSLLKFEFMVLVYVVISIFNGGITPLVDNFTLGTLKMSGIKSEYEYGKQRLWGTISCGMISSIMGILTDYISIFIIFVVYIFFMTGFLLFIYRINPSDFNTNCDNINPSDFNTNCDNTISLEELNINNEENLESLENFGDVQELEADDNKMLIGYQSSNFRIILFLLARNPRFLYFLFITLLMAIVKAVAGAYLLLFLSEFFNASGTLLGLSQIMSVSLEVVFFYFSKNIMESIGPRNMIILGQVALLIRVSLYGFLGKILNPWMALPIELVSG</sequence>
<keyword evidence="5 6" id="KW-0472">Membrane</keyword>
<proteinExistence type="inferred from homology"/>
<dbReference type="GO" id="GO:0016020">
    <property type="term" value="C:membrane"/>
    <property type="evidence" value="ECO:0007669"/>
    <property type="project" value="UniProtKB-SubCell"/>
</dbReference>
<evidence type="ECO:0000313" key="8">
    <source>
        <dbReference type="EMBL" id="RHZ45256.1"/>
    </source>
</evidence>
<dbReference type="Gene3D" id="1.20.1250.20">
    <property type="entry name" value="MFS general substrate transporter like domains"/>
    <property type="match status" value="1"/>
</dbReference>
<dbReference type="InterPro" id="IPR036259">
    <property type="entry name" value="MFS_trans_sf"/>
</dbReference>
<evidence type="ECO:0000259" key="7">
    <source>
        <dbReference type="Pfam" id="PF12832"/>
    </source>
</evidence>
<dbReference type="SUPFAM" id="SSF103473">
    <property type="entry name" value="MFS general substrate transporter"/>
    <property type="match status" value="1"/>
</dbReference>
<comment type="caution">
    <text evidence="8">The sequence shown here is derived from an EMBL/GenBank/DDBJ whole genome shotgun (WGS) entry which is preliminary data.</text>
</comment>
<protein>
    <recommendedName>
        <fullName evidence="7">Major facilitator superfamily associated domain-containing protein</fullName>
    </recommendedName>
</protein>
<feature type="domain" description="Major facilitator superfamily associated" evidence="7">
    <location>
        <begin position="14"/>
        <end position="282"/>
    </location>
</feature>
<gene>
    <name evidence="8" type="ORF">Glove_682g49</name>
</gene>
<evidence type="ECO:0000313" key="9">
    <source>
        <dbReference type="Proteomes" id="UP000266861"/>
    </source>
</evidence>
<feature type="transmembrane region" description="Helical" evidence="6">
    <location>
        <begin position="248"/>
        <end position="266"/>
    </location>
</feature>
<reference evidence="8 9" key="1">
    <citation type="submission" date="2018-08" db="EMBL/GenBank/DDBJ databases">
        <title>Genome and evolution of the arbuscular mycorrhizal fungus Diversispora epigaea (formerly Glomus versiforme) and its bacterial endosymbionts.</title>
        <authorList>
            <person name="Sun X."/>
            <person name="Fei Z."/>
            <person name="Harrison M."/>
        </authorList>
    </citation>
    <scope>NUCLEOTIDE SEQUENCE [LARGE SCALE GENOMIC DNA]</scope>
    <source>
        <strain evidence="8 9">IT104</strain>
    </source>
</reference>
<dbReference type="AlphaFoldDB" id="A0A397G7B5"/>
<dbReference type="OrthoDB" id="515887at2759"/>
<comment type="similarity">
    <text evidence="2">Belongs to the major facilitator superfamily. MFSD6 family.</text>
</comment>